<reference evidence="6 7" key="1">
    <citation type="submission" date="2021-06" db="EMBL/GenBank/DDBJ databases">
        <title>Faecalicatena sp. nov. isolated from porcine feces.</title>
        <authorList>
            <person name="Oh B.S."/>
            <person name="Lee J.H."/>
        </authorList>
    </citation>
    <scope>NUCLEOTIDE SEQUENCE [LARGE SCALE GENOMIC DNA]</scope>
    <source>
        <strain evidence="6 7">AGMB00832</strain>
    </source>
</reference>
<dbReference type="PANTHER" id="PTHR30473">
    <property type="entry name" value="PROTEIN PHOH"/>
    <property type="match status" value="1"/>
</dbReference>
<feature type="domain" description="PhoH-like protein" evidence="5">
    <location>
        <begin position="119"/>
        <end position="321"/>
    </location>
</feature>
<protein>
    <submittedName>
        <fullName evidence="6">PhoH family protein</fullName>
    </submittedName>
</protein>
<gene>
    <name evidence="6" type="ORF">HGO97_013345</name>
</gene>
<dbReference type="Pfam" id="PF02562">
    <property type="entry name" value="PhoH"/>
    <property type="match status" value="1"/>
</dbReference>
<comment type="subcellular location">
    <subcellularLocation>
        <location evidence="1">Cytoplasm</location>
    </subcellularLocation>
</comment>
<dbReference type="PANTHER" id="PTHR30473:SF1">
    <property type="entry name" value="PHOH-LIKE PROTEIN"/>
    <property type="match status" value="1"/>
</dbReference>
<organism evidence="6 7">
    <name type="scientific">Faecalicatena faecalis</name>
    <dbReference type="NCBI Taxonomy" id="2726362"/>
    <lineage>
        <taxon>Bacteria</taxon>
        <taxon>Bacillati</taxon>
        <taxon>Bacillota</taxon>
        <taxon>Clostridia</taxon>
        <taxon>Lachnospirales</taxon>
        <taxon>Lachnospiraceae</taxon>
        <taxon>Faecalicatena</taxon>
    </lineage>
</organism>
<name>A0ABS6D5B4_9FIRM</name>
<keyword evidence="3" id="KW-0547">Nucleotide-binding</keyword>
<sequence length="345" mass="38297">MSEEREVFCLEDKYLRIGTVEQIQSVFGPQDKFIRTIEEKLHVSITARESELHIMGAAKKNVELTADILVSMFNIHSKGGELNVETIHRLIEEAADGTLLDVCNAMDESVITTHRGTPIRCRTAGQKEYIKSLRNDTITVCIGPAGTGKTFLAVAQAVRELENKEIDRIILSRPAIEAGSERLGFLPGDLNDKIDPYLRPLYDALNDILGPERVASYRERDIIEVAALGYMRGRTLNRSRLILDESQNSKLEMLKMCLTRLGEGSKMALVGDVTQSDLSKSDSGLEKCASIIKSVEGVGIVQLGNKDVVRSKIVRDILRAFDVSESKAAEKRNPGRGKSNIRKKK</sequence>
<dbReference type="InterPro" id="IPR051451">
    <property type="entry name" value="PhoH2-like"/>
</dbReference>
<keyword evidence="4" id="KW-0067">ATP-binding</keyword>
<evidence type="ECO:0000256" key="3">
    <source>
        <dbReference type="ARBA" id="ARBA00022741"/>
    </source>
</evidence>
<dbReference type="Proteomes" id="UP000723714">
    <property type="component" value="Unassembled WGS sequence"/>
</dbReference>
<evidence type="ECO:0000313" key="6">
    <source>
        <dbReference type="EMBL" id="MBU3876793.1"/>
    </source>
</evidence>
<comment type="caution">
    <text evidence="6">The sequence shown here is derived from an EMBL/GenBank/DDBJ whole genome shotgun (WGS) entry which is preliminary data.</text>
</comment>
<evidence type="ECO:0000313" key="7">
    <source>
        <dbReference type="Proteomes" id="UP000723714"/>
    </source>
</evidence>
<keyword evidence="7" id="KW-1185">Reference proteome</keyword>
<keyword evidence="2" id="KW-0963">Cytoplasm</keyword>
<proteinExistence type="predicted"/>
<evidence type="ECO:0000259" key="5">
    <source>
        <dbReference type="Pfam" id="PF02562"/>
    </source>
</evidence>
<evidence type="ECO:0000256" key="1">
    <source>
        <dbReference type="ARBA" id="ARBA00004496"/>
    </source>
</evidence>
<evidence type="ECO:0000256" key="2">
    <source>
        <dbReference type="ARBA" id="ARBA00022490"/>
    </source>
</evidence>
<evidence type="ECO:0000256" key="4">
    <source>
        <dbReference type="ARBA" id="ARBA00022840"/>
    </source>
</evidence>
<dbReference type="InterPro" id="IPR003714">
    <property type="entry name" value="PhoH"/>
</dbReference>
<accession>A0ABS6D5B4</accession>
<dbReference type="EMBL" id="JABACJ020000012">
    <property type="protein sequence ID" value="MBU3876793.1"/>
    <property type="molecule type" value="Genomic_DNA"/>
</dbReference>